<accession>A0AA44ERY6</accession>
<gene>
    <name evidence="1" type="ORF">FOB26_29495</name>
</gene>
<proteinExistence type="predicted"/>
<dbReference type="EMBL" id="JABRWM010000006">
    <property type="protein sequence ID" value="NRF23192.1"/>
    <property type="molecule type" value="Genomic_DNA"/>
</dbReference>
<name>A0AA44ERY6_9HYPH</name>
<protein>
    <submittedName>
        <fullName evidence="1">Uncharacterized protein</fullName>
    </submittedName>
</protein>
<organism evidence="1 2">
    <name type="scientific">Agrobacterium pusense</name>
    <dbReference type="NCBI Taxonomy" id="648995"/>
    <lineage>
        <taxon>Bacteria</taxon>
        <taxon>Pseudomonadati</taxon>
        <taxon>Pseudomonadota</taxon>
        <taxon>Alphaproteobacteria</taxon>
        <taxon>Hyphomicrobiales</taxon>
        <taxon>Rhizobiaceae</taxon>
        <taxon>Rhizobium/Agrobacterium group</taxon>
        <taxon>Agrobacterium</taxon>
    </lineage>
</organism>
<dbReference type="AlphaFoldDB" id="A0AA44ERY6"/>
<sequence length="53" mass="6273">MPDNETQPYTVEQLQQQYSVSLPRAVEVMDRFGGDRRTIKKLMKRCPHRGDEH</sequence>
<dbReference type="Proteomes" id="UP001155820">
    <property type="component" value="Unassembled WGS sequence"/>
</dbReference>
<reference evidence="1" key="1">
    <citation type="submission" date="2019-07" db="EMBL/GenBank/DDBJ databases">
        <title>FDA dAtabase for Regulatory Grade micrObial Sequences (FDA-ARGOS): Supporting development and validation of Infectious Disease Dx tests.</title>
        <authorList>
            <person name="Bachman M."/>
            <person name="Young C."/>
            <person name="Tallon L."/>
            <person name="Sadzewicz L."/>
            <person name="Vavikolanu K."/>
            <person name="Mehta A."/>
            <person name="Aluvathingal J."/>
            <person name="Nadendla S."/>
            <person name="Nandy P."/>
            <person name="Geyer C."/>
            <person name="Yan Y."/>
            <person name="Sichtig H."/>
        </authorList>
    </citation>
    <scope>NUCLEOTIDE SEQUENCE</scope>
    <source>
        <strain evidence="1">FDAARGOS_618</strain>
    </source>
</reference>
<keyword evidence="2" id="KW-1185">Reference proteome</keyword>
<evidence type="ECO:0000313" key="1">
    <source>
        <dbReference type="EMBL" id="NRF23192.1"/>
    </source>
</evidence>
<comment type="caution">
    <text evidence="1">The sequence shown here is derived from an EMBL/GenBank/DDBJ whole genome shotgun (WGS) entry which is preliminary data.</text>
</comment>
<evidence type="ECO:0000313" key="2">
    <source>
        <dbReference type="Proteomes" id="UP001155820"/>
    </source>
</evidence>